<keyword evidence="5 6" id="KW-0472">Membrane</keyword>
<feature type="transmembrane region" description="Helical" evidence="6">
    <location>
        <begin position="240"/>
        <end position="261"/>
    </location>
</feature>
<protein>
    <submittedName>
        <fullName evidence="8">DHA1 family inner membrane transport protein</fullName>
    </submittedName>
    <submittedName>
        <fullName evidence="9">MFS transporter, DHA1 family, inner membrane transport protein</fullName>
    </submittedName>
</protein>
<dbReference type="Proteomes" id="UP000270697">
    <property type="component" value="Unassembled WGS sequence"/>
</dbReference>
<feature type="transmembrane region" description="Helical" evidence="6">
    <location>
        <begin position="165"/>
        <end position="185"/>
    </location>
</feature>
<evidence type="ECO:0000256" key="4">
    <source>
        <dbReference type="ARBA" id="ARBA00022989"/>
    </source>
</evidence>
<comment type="subcellular location">
    <subcellularLocation>
        <location evidence="1">Cell membrane</location>
        <topology evidence="1">Multi-pass membrane protein</topology>
    </subcellularLocation>
</comment>
<organism evidence="9 10">
    <name type="scientific">Saccharopolyspora antimicrobica</name>
    <dbReference type="NCBI Taxonomy" id="455193"/>
    <lineage>
        <taxon>Bacteria</taxon>
        <taxon>Bacillati</taxon>
        <taxon>Actinomycetota</taxon>
        <taxon>Actinomycetes</taxon>
        <taxon>Pseudonocardiales</taxon>
        <taxon>Pseudonocardiaceae</taxon>
        <taxon>Saccharopolyspora</taxon>
    </lineage>
</organism>
<dbReference type="InterPro" id="IPR050189">
    <property type="entry name" value="MFS_Efflux_Transporters"/>
</dbReference>
<feature type="transmembrane region" description="Helical" evidence="6">
    <location>
        <begin position="44"/>
        <end position="65"/>
    </location>
</feature>
<keyword evidence="11" id="KW-1185">Reference proteome</keyword>
<feature type="transmembrane region" description="Helical" evidence="6">
    <location>
        <begin position="329"/>
        <end position="350"/>
    </location>
</feature>
<dbReference type="GO" id="GO:0022857">
    <property type="term" value="F:transmembrane transporter activity"/>
    <property type="evidence" value="ECO:0007669"/>
    <property type="project" value="InterPro"/>
</dbReference>
<feature type="transmembrane region" description="Helical" evidence="6">
    <location>
        <begin position="206"/>
        <end position="228"/>
    </location>
</feature>
<dbReference type="InterPro" id="IPR036259">
    <property type="entry name" value="MFS_trans_sf"/>
</dbReference>
<dbReference type="Pfam" id="PF07690">
    <property type="entry name" value="MFS_1"/>
    <property type="match status" value="1"/>
</dbReference>
<dbReference type="EMBL" id="RBXX01000002">
    <property type="protein sequence ID" value="RKT84005.1"/>
    <property type="molecule type" value="Genomic_DNA"/>
</dbReference>
<feature type="transmembrane region" description="Helical" evidence="6">
    <location>
        <begin position="298"/>
        <end position="317"/>
    </location>
</feature>
<dbReference type="PANTHER" id="PTHR43124">
    <property type="entry name" value="PURINE EFFLUX PUMP PBUE"/>
    <property type="match status" value="1"/>
</dbReference>
<dbReference type="InterPro" id="IPR011701">
    <property type="entry name" value="MFS"/>
</dbReference>
<dbReference type="EMBL" id="FOUP01000012">
    <property type="protein sequence ID" value="SFO29099.1"/>
    <property type="molecule type" value="Genomic_DNA"/>
</dbReference>
<feature type="transmembrane region" description="Helical" evidence="6">
    <location>
        <begin position="139"/>
        <end position="159"/>
    </location>
</feature>
<evidence type="ECO:0000259" key="7">
    <source>
        <dbReference type="PROSITE" id="PS50850"/>
    </source>
</evidence>
<sequence length="393" mass="39354">MTGTLLPHRALLLVLTGCAFLLGTGEIMIAGLLPEIAAGLGVSLPLAGTLISVFALTVVVGGPLLALATGGVDRRPLVLGLLGVFAASNVIAALSSSYLLLVGSRALAAFAHAALMPLFFGVAVDLVPADKRATAVARVSLGLGLATVAGLPIGAAVGNRLGWRATFWGLSALVIVVVALLWVLLPPGQRAAESRLAELRVLRERAVLLTAATTALGAGAAFTAYTYIAPLLTEVTGFAPVTVTALLLVFGFGGTIGNVLGGKLADRDLMRTICGSLAVLGAALLLLGAVATNKPLTAAALFAFGTAYYAVIPAVNTRMLEVASQQARTLALTVQSSAFNSGIAAGGWFGGQLIGRGLPLQAVAVAGGGLAVVAALVAAFDAVGARRGIGALR</sequence>
<evidence type="ECO:0000256" key="1">
    <source>
        <dbReference type="ARBA" id="ARBA00004651"/>
    </source>
</evidence>
<evidence type="ECO:0000313" key="9">
    <source>
        <dbReference type="EMBL" id="SFO29099.1"/>
    </source>
</evidence>
<feature type="domain" description="Major facilitator superfamily (MFS) profile" evidence="7">
    <location>
        <begin position="11"/>
        <end position="386"/>
    </location>
</feature>
<evidence type="ECO:0000313" key="10">
    <source>
        <dbReference type="Proteomes" id="UP000199398"/>
    </source>
</evidence>
<dbReference type="PROSITE" id="PS50850">
    <property type="entry name" value="MFS"/>
    <property type="match status" value="1"/>
</dbReference>
<keyword evidence="3 6" id="KW-0812">Transmembrane</keyword>
<gene>
    <name evidence="8" type="ORF">ATL45_2302</name>
    <name evidence="9" type="ORF">SAMN05421805_11219</name>
</gene>
<dbReference type="AlphaFoldDB" id="A0A1I5FZS2"/>
<evidence type="ECO:0000313" key="11">
    <source>
        <dbReference type="Proteomes" id="UP000270697"/>
    </source>
</evidence>
<feature type="transmembrane region" description="Helical" evidence="6">
    <location>
        <begin position="273"/>
        <end position="292"/>
    </location>
</feature>
<keyword evidence="4 6" id="KW-1133">Transmembrane helix</keyword>
<feature type="transmembrane region" description="Helical" evidence="6">
    <location>
        <begin position="77"/>
        <end position="101"/>
    </location>
</feature>
<dbReference type="CDD" id="cd17324">
    <property type="entry name" value="MFS_NepI_like"/>
    <property type="match status" value="1"/>
</dbReference>
<proteinExistence type="predicted"/>
<dbReference type="STRING" id="455193.SAMN05421805_11219"/>
<dbReference type="RefSeq" id="WP_093156364.1">
    <property type="nucleotide sequence ID" value="NZ_FOUP01000012.1"/>
</dbReference>
<evidence type="ECO:0000313" key="8">
    <source>
        <dbReference type="EMBL" id="RKT84005.1"/>
    </source>
</evidence>
<keyword evidence="2" id="KW-1003">Cell membrane</keyword>
<evidence type="ECO:0000256" key="3">
    <source>
        <dbReference type="ARBA" id="ARBA00022692"/>
    </source>
</evidence>
<dbReference type="PANTHER" id="PTHR43124:SF8">
    <property type="entry name" value="INNER MEMBRANE TRANSPORT PROTEIN YDHP"/>
    <property type="match status" value="1"/>
</dbReference>
<accession>A0A1I5FZS2</accession>
<feature type="transmembrane region" description="Helical" evidence="6">
    <location>
        <begin position="107"/>
        <end position="127"/>
    </location>
</feature>
<reference evidence="8 11" key="2">
    <citation type="submission" date="2018-10" db="EMBL/GenBank/DDBJ databases">
        <title>Sequencing the genomes of 1000 actinobacteria strains.</title>
        <authorList>
            <person name="Klenk H.-P."/>
        </authorList>
    </citation>
    <scope>NUCLEOTIDE SEQUENCE [LARGE SCALE GENOMIC DNA]</scope>
    <source>
        <strain evidence="8 11">DSM 45119</strain>
    </source>
</reference>
<feature type="transmembrane region" description="Helical" evidence="6">
    <location>
        <begin position="362"/>
        <end position="383"/>
    </location>
</feature>
<evidence type="ECO:0000256" key="5">
    <source>
        <dbReference type="ARBA" id="ARBA00023136"/>
    </source>
</evidence>
<dbReference type="Proteomes" id="UP000199398">
    <property type="component" value="Unassembled WGS sequence"/>
</dbReference>
<dbReference type="Gene3D" id="1.20.1250.20">
    <property type="entry name" value="MFS general substrate transporter like domains"/>
    <property type="match status" value="1"/>
</dbReference>
<evidence type="ECO:0000256" key="6">
    <source>
        <dbReference type="SAM" id="Phobius"/>
    </source>
</evidence>
<dbReference type="OrthoDB" id="9814237at2"/>
<name>A0A1I5FZS2_9PSEU</name>
<dbReference type="SUPFAM" id="SSF103473">
    <property type="entry name" value="MFS general substrate transporter"/>
    <property type="match status" value="1"/>
</dbReference>
<dbReference type="InterPro" id="IPR020846">
    <property type="entry name" value="MFS_dom"/>
</dbReference>
<evidence type="ECO:0000256" key="2">
    <source>
        <dbReference type="ARBA" id="ARBA00022475"/>
    </source>
</evidence>
<reference evidence="9 10" key="1">
    <citation type="submission" date="2016-10" db="EMBL/GenBank/DDBJ databases">
        <authorList>
            <person name="de Groot N.N."/>
        </authorList>
    </citation>
    <scope>NUCLEOTIDE SEQUENCE [LARGE SCALE GENOMIC DNA]</scope>
    <source>
        <strain evidence="9 10">CPCC 201259</strain>
    </source>
</reference>
<dbReference type="GO" id="GO:0005886">
    <property type="term" value="C:plasma membrane"/>
    <property type="evidence" value="ECO:0007669"/>
    <property type="project" value="UniProtKB-SubCell"/>
</dbReference>